<sequence>MNRFSFFTEPEPGQGVTAENETRSILSDPQENDTEVTALADTSEITKCLSALDAEQKKGLLTCVRVISGNPELATQNPRYLIESLIAETDIKIGEEINLIIHHPDFLEIEGIWRGLYYLVTSTNTSANLKIRVFNISKKLLGKTLKKFRGTSWDQSPIFKKLYEDEYGTAGGEPLGVIIGDYYFNHSAPDLELLKGISQIAAAAHSPFISAADPSVMNLDSWSELANPRGISKIFSTPEYASWTSFRNSDDSRYVALTLPRILARLPYGPDSNHIEGLNFTEDTTGNASLNHVWMNSAYAMGININRAFEKYGWCAKIRGIKSGGLVDHLSKFIGLTGNPAEDMKVPVEIAISDHREAEISSCGFIPLCFCKNTDYAVFLGGQTVNSPRVYDNPNASANAQLSSRLPYLFAVSRFAHYVKCIVRDKLGSFESKEDMTKWLSDWSSEYVTTDPNADEDIKARYPLAEAKVSIDDIENQPGYYNVKFYLKPHYQLEGLTTTLCLTTKVPRPASQ</sequence>
<evidence type="ECO:0000313" key="5">
    <source>
        <dbReference type="Proteomes" id="UP000243745"/>
    </source>
</evidence>
<accession>A0A662ZHJ3</accession>
<dbReference type="InterPro" id="IPR044031">
    <property type="entry name" value="TssC1_N"/>
</dbReference>
<protein>
    <submittedName>
        <fullName evidence="4">Type VI secretion system protein ImpC</fullName>
    </submittedName>
</protein>
<proteinExistence type="predicted"/>
<dbReference type="Pfam" id="PF18945">
    <property type="entry name" value="VipB_2"/>
    <property type="match status" value="1"/>
</dbReference>
<reference evidence="4 5" key="1">
    <citation type="submission" date="2016-10" db="EMBL/GenBank/DDBJ databases">
        <authorList>
            <person name="Varghese N."/>
            <person name="Submissions S."/>
        </authorList>
    </citation>
    <scope>NUCLEOTIDE SEQUENCE [LARGE SCALE GENOMIC DNA]</scope>
    <source>
        <strain evidence="4 5">DSM 1361</strain>
    </source>
</reference>
<evidence type="ECO:0000259" key="3">
    <source>
        <dbReference type="Pfam" id="PF18945"/>
    </source>
</evidence>
<feature type="compositionally biased region" description="Polar residues" evidence="1">
    <location>
        <begin position="17"/>
        <end position="29"/>
    </location>
</feature>
<evidence type="ECO:0000259" key="2">
    <source>
        <dbReference type="Pfam" id="PF05943"/>
    </source>
</evidence>
<evidence type="ECO:0000313" key="4">
    <source>
        <dbReference type="EMBL" id="SFP29552.1"/>
    </source>
</evidence>
<name>A0A662ZHJ3_9GAMM</name>
<dbReference type="NCBIfam" id="TIGR03355">
    <property type="entry name" value="VI_chp_2"/>
    <property type="match status" value="1"/>
</dbReference>
<dbReference type="OrthoDB" id="9764000at2"/>
<feature type="domain" description="TssC1 N-terminal" evidence="2">
    <location>
        <begin position="84"/>
        <end position="385"/>
    </location>
</feature>
<evidence type="ECO:0000256" key="1">
    <source>
        <dbReference type="SAM" id="MobiDB-lite"/>
    </source>
</evidence>
<dbReference type="InterPro" id="IPR044032">
    <property type="entry name" value="TssC1_C"/>
</dbReference>
<gene>
    <name evidence="4" type="ORF">SAMN02910344_01005</name>
</gene>
<dbReference type="Pfam" id="PF05943">
    <property type="entry name" value="VipB"/>
    <property type="match status" value="1"/>
</dbReference>
<feature type="region of interest" description="Disordered" evidence="1">
    <location>
        <begin position="1"/>
        <end position="33"/>
    </location>
</feature>
<feature type="domain" description="TssC1 C-terminal" evidence="3">
    <location>
        <begin position="396"/>
        <end position="505"/>
    </location>
</feature>
<dbReference type="EMBL" id="FOXF01000013">
    <property type="protein sequence ID" value="SFP29552.1"/>
    <property type="molecule type" value="Genomic_DNA"/>
</dbReference>
<organism evidence="4 5">
    <name type="scientific">Ruminobacter amylophilus</name>
    <dbReference type="NCBI Taxonomy" id="867"/>
    <lineage>
        <taxon>Bacteria</taxon>
        <taxon>Pseudomonadati</taxon>
        <taxon>Pseudomonadota</taxon>
        <taxon>Gammaproteobacteria</taxon>
        <taxon>Aeromonadales</taxon>
        <taxon>Succinivibrionaceae</taxon>
        <taxon>Ruminobacter</taxon>
    </lineage>
</organism>
<dbReference type="RefSeq" id="WP_093141557.1">
    <property type="nucleotide sequence ID" value="NZ_FOXF01000013.1"/>
</dbReference>
<dbReference type="AlphaFoldDB" id="A0A662ZHJ3"/>
<dbReference type="PANTHER" id="PTHR35565">
    <property type="entry name" value="CYTOPLASMIC PROTEIN-RELATED"/>
    <property type="match status" value="1"/>
</dbReference>
<dbReference type="InterPro" id="IPR010269">
    <property type="entry name" value="T6SS_TssC-like"/>
</dbReference>
<dbReference type="Proteomes" id="UP000243745">
    <property type="component" value="Unassembled WGS sequence"/>
</dbReference>
<dbReference type="PANTHER" id="PTHR35565:SF3">
    <property type="entry name" value="TYPE VI SECRETION SYSTEM SHEATH PROTEIN TSSC1"/>
    <property type="match status" value="1"/>
</dbReference>
<keyword evidence="5" id="KW-1185">Reference proteome</keyword>